<dbReference type="PANTHER" id="PTHR43776:SF7">
    <property type="entry name" value="D,D-DIPEPTIDE TRANSPORT ATP-BINDING PROTEIN DDPF-RELATED"/>
    <property type="match status" value="1"/>
</dbReference>
<dbReference type="PANTHER" id="PTHR43776">
    <property type="entry name" value="TRANSPORT ATP-BINDING PROTEIN"/>
    <property type="match status" value="1"/>
</dbReference>
<gene>
    <name evidence="6" type="ORF">MUU47_07295</name>
</gene>
<evidence type="ECO:0000313" key="6">
    <source>
        <dbReference type="EMBL" id="MCS2160933.1"/>
    </source>
</evidence>
<dbReference type="InterPro" id="IPR013563">
    <property type="entry name" value="Oligopep_ABC_C"/>
</dbReference>
<dbReference type="PROSITE" id="PS00211">
    <property type="entry name" value="ABC_TRANSPORTER_1"/>
    <property type="match status" value="1"/>
</dbReference>
<evidence type="ECO:0000256" key="2">
    <source>
        <dbReference type="ARBA" id="ARBA00022448"/>
    </source>
</evidence>
<dbReference type="Proteomes" id="UP001205357">
    <property type="component" value="Unassembled WGS sequence"/>
</dbReference>
<dbReference type="CDD" id="cd03257">
    <property type="entry name" value="ABC_NikE_OppD_transporters"/>
    <property type="match status" value="1"/>
</dbReference>
<dbReference type="Pfam" id="PF00005">
    <property type="entry name" value="ABC_tran"/>
    <property type="match status" value="1"/>
</dbReference>
<keyword evidence="4 6" id="KW-0067">ATP-binding</keyword>
<keyword evidence="2" id="KW-0813">Transport</keyword>
<dbReference type="InterPro" id="IPR003439">
    <property type="entry name" value="ABC_transporter-like_ATP-bd"/>
</dbReference>
<evidence type="ECO:0000256" key="3">
    <source>
        <dbReference type="ARBA" id="ARBA00022741"/>
    </source>
</evidence>
<comment type="caution">
    <text evidence="6">The sequence shown here is derived from an EMBL/GenBank/DDBJ whole genome shotgun (WGS) entry which is preliminary data.</text>
</comment>
<dbReference type="InterPro" id="IPR027417">
    <property type="entry name" value="P-loop_NTPase"/>
</dbReference>
<evidence type="ECO:0000313" key="7">
    <source>
        <dbReference type="Proteomes" id="UP001205357"/>
    </source>
</evidence>
<dbReference type="InterPro" id="IPR050319">
    <property type="entry name" value="ABC_transp_ATP-bind"/>
</dbReference>
<dbReference type="GO" id="GO:0005524">
    <property type="term" value="F:ATP binding"/>
    <property type="evidence" value="ECO:0007669"/>
    <property type="project" value="UniProtKB-KW"/>
</dbReference>
<protein>
    <submittedName>
        <fullName evidence="6">ABC transporter ATP-binding protein</fullName>
    </submittedName>
</protein>
<dbReference type="SUPFAM" id="SSF52540">
    <property type="entry name" value="P-loop containing nucleoside triphosphate hydrolases"/>
    <property type="match status" value="1"/>
</dbReference>
<reference evidence="6 7" key="1">
    <citation type="submission" date="2022-04" db="EMBL/GenBank/DDBJ databases">
        <title>Proposal of a three novel species of Scandinavium, Scandinavium hiltneri, Scandinavium manionii, Scandinavium tedordense.</title>
        <authorList>
            <person name="Maddock D.W."/>
            <person name="Brady C.L."/>
            <person name="Denman S."/>
            <person name="Arnold D."/>
        </authorList>
    </citation>
    <scope>NUCLEOTIDE SEQUENCE [LARGE SCALE GENOMIC DNA]</scope>
    <source>
        <strain evidence="6 7">H11S7</strain>
    </source>
</reference>
<dbReference type="InterPro" id="IPR003593">
    <property type="entry name" value="AAA+_ATPase"/>
</dbReference>
<keyword evidence="3" id="KW-0547">Nucleotide-binding</keyword>
<evidence type="ECO:0000259" key="5">
    <source>
        <dbReference type="PROSITE" id="PS50893"/>
    </source>
</evidence>
<dbReference type="RefSeq" id="WP_258987522.1">
    <property type="nucleotide sequence ID" value="NZ_JALIGE010000071.1"/>
</dbReference>
<organism evidence="6 7">
    <name type="scientific">Scandinavium hiltneri</name>
    <dbReference type="NCBI Taxonomy" id="2926519"/>
    <lineage>
        <taxon>Bacteria</taxon>
        <taxon>Pseudomonadati</taxon>
        <taxon>Pseudomonadota</taxon>
        <taxon>Gammaproteobacteria</taxon>
        <taxon>Enterobacterales</taxon>
        <taxon>Enterobacteriaceae</taxon>
        <taxon>Scandinavium</taxon>
    </lineage>
</organism>
<proteinExistence type="inferred from homology"/>
<dbReference type="NCBIfam" id="TIGR01727">
    <property type="entry name" value="oligo_HPY"/>
    <property type="match status" value="1"/>
</dbReference>
<dbReference type="PROSITE" id="PS50893">
    <property type="entry name" value="ABC_TRANSPORTER_2"/>
    <property type="match status" value="1"/>
</dbReference>
<sequence>MSHEPLIRVRDLRKHYALNGGWLGKGRVVKAVDGVSFDIMPGETFGLVGESGCGKSTLGRAMLRLFDITSGEISFAGQEIAHASEKTLKPLRRRMQAIFQDPYSSLNPGMTVQQLVAEPMQIHGYSKQAQRERAEELLYKVGLKQEHLQRFPHEFSGGQRQRISIARALSVRPEFVLCDEPLSALDVSVQAQVVNILQDLQQELGLTYLFIAHDLSMVRHISSRIGVMYLGKLVEVADAEELYRHPAHPYTRALLASVPQPDPRVRNLELSGLKGEIPSPTAEIHGCRFCSRCPHAMPVCQQQEPPMQEISPRHFAACWLFKV</sequence>
<evidence type="ECO:0000256" key="4">
    <source>
        <dbReference type="ARBA" id="ARBA00022840"/>
    </source>
</evidence>
<dbReference type="Gene3D" id="3.40.50.300">
    <property type="entry name" value="P-loop containing nucleotide triphosphate hydrolases"/>
    <property type="match status" value="1"/>
</dbReference>
<comment type="similarity">
    <text evidence="1">Belongs to the ABC transporter superfamily.</text>
</comment>
<feature type="domain" description="ABC transporter" evidence="5">
    <location>
        <begin position="7"/>
        <end position="255"/>
    </location>
</feature>
<evidence type="ECO:0000256" key="1">
    <source>
        <dbReference type="ARBA" id="ARBA00005417"/>
    </source>
</evidence>
<dbReference type="SMART" id="SM00382">
    <property type="entry name" value="AAA"/>
    <property type="match status" value="1"/>
</dbReference>
<accession>A0ABT2E0H8</accession>
<keyword evidence="7" id="KW-1185">Reference proteome</keyword>
<name>A0ABT2E0H8_9ENTR</name>
<dbReference type="InterPro" id="IPR017871">
    <property type="entry name" value="ABC_transporter-like_CS"/>
</dbReference>
<dbReference type="EMBL" id="JALIGE010000071">
    <property type="protein sequence ID" value="MCS2160933.1"/>
    <property type="molecule type" value="Genomic_DNA"/>
</dbReference>
<dbReference type="Pfam" id="PF08352">
    <property type="entry name" value="oligo_HPY"/>
    <property type="match status" value="1"/>
</dbReference>